<feature type="transmembrane region" description="Helical" evidence="1">
    <location>
        <begin position="74"/>
        <end position="97"/>
    </location>
</feature>
<feature type="transmembrane region" description="Helical" evidence="1">
    <location>
        <begin position="150"/>
        <end position="173"/>
    </location>
</feature>
<feature type="transmembrane region" description="Helical" evidence="1">
    <location>
        <begin position="418"/>
        <end position="439"/>
    </location>
</feature>
<name>A0A074J1C0_STRSL</name>
<feature type="transmembrane region" description="Helical" evidence="1">
    <location>
        <begin position="464"/>
        <end position="485"/>
    </location>
</feature>
<feature type="transmembrane region" description="Helical" evidence="1">
    <location>
        <begin position="117"/>
        <end position="144"/>
    </location>
</feature>
<keyword evidence="1" id="KW-1133">Transmembrane helix</keyword>
<reference evidence="2 3" key="1">
    <citation type="submission" date="2014-04" db="EMBL/GenBank/DDBJ databases">
        <title>Variable characteristics of bacteriocin-producing Streptococcus salivarius strains isolated from Malaysian subjects.</title>
        <authorList>
            <person name="Philip K."/>
            <person name="Barbour A."/>
        </authorList>
    </citation>
    <scope>NUCLEOTIDE SEQUENCE [LARGE SCALE GENOMIC DNA]</scope>
    <source>
        <strain evidence="2 3">NU10</strain>
    </source>
</reference>
<gene>
    <name evidence="2" type="ORF">DL07_04455</name>
</gene>
<sequence length="529" mass="59842">MNWNHVWELFKINLLYANPQAVTNLQKRQEKKKKANFSIVNAMLRQQLLILIIFTVVYSYLFVGVDYKANPGVLTLYLLTFSVMGLLQTFTALYSTFYDSKDSKAYLPLPLKPSEVFLAKTLSGSMVGMTFMVPILSLLILAYWQFIGPLGIVVGLLSFIVSLFINLVFSVILSNTIGTLIVRSSRQKLYSTILMTLSTLLIMFPIMMVGFLNGYVKGAGHIDFPLLPYLRGYYDVVAAPLSPEALLNFYLPLILVLILGFWFYKVRMPRYFHEAIYNKKARKTQVKVVTRSQRQVLVRHHLSTLGNSTLIINTYVVPVLYMIMLGGGAFFLKDLGPDYFGLMLLVGIAFGFFSAQPTSFLGVATSLEGTNFDFIRSLPINTGDYLRQKFWIFYGLQVGVSLLLGGLGLIFLAHLHPILVASFALGFLVTTYLVGGYFFERDLKLLEVNWQEVTQLFNRGGGQWLYMGIFILTIFIAALLGGIVFFASKFWIALVVNAIVSGLIALIALIVYLFVDRRRWKRIRAMFFA</sequence>
<feature type="transmembrane region" description="Helical" evidence="1">
    <location>
        <begin position="491"/>
        <end position="515"/>
    </location>
</feature>
<accession>A0A074J1C0</accession>
<feature type="transmembrane region" description="Helical" evidence="1">
    <location>
        <begin position="37"/>
        <end position="62"/>
    </location>
</feature>
<protein>
    <submittedName>
        <fullName evidence="2">ABC transporter permease</fullName>
    </submittedName>
</protein>
<keyword evidence="1" id="KW-0812">Transmembrane</keyword>
<dbReference type="EMBL" id="JJMT01000019">
    <property type="protein sequence ID" value="KEO44538.1"/>
    <property type="molecule type" value="Genomic_DNA"/>
</dbReference>
<evidence type="ECO:0000313" key="2">
    <source>
        <dbReference type="EMBL" id="KEO44538.1"/>
    </source>
</evidence>
<feature type="transmembrane region" description="Helical" evidence="1">
    <location>
        <begin position="245"/>
        <end position="264"/>
    </location>
</feature>
<feature type="transmembrane region" description="Helical" evidence="1">
    <location>
        <begin position="344"/>
        <end position="369"/>
    </location>
</feature>
<evidence type="ECO:0000313" key="3">
    <source>
        <dbReference type="Proteomes" id="UP000027855"/>
    </source>
</evidence>
<feature type="transmembrane region" description="Helical" evidence="1">
    <location>
        <begin position="390"/>
        <end position="412"/>
    </location>
</feature>
<proteinExistence type="predicted"/>
<comment type="caution">
    <text evidence="2">The sequence shown here is derived from an EMBL/GenBank/DDBJ whole genome shotgun (WGS) entry which is preliminary data.</text>
</comment>
<dbReference type="RefSeq" id="WP_037602554.1">
    <property type="nucleotide sequence ID" value="NZ_CAJHJQ010000014.1"/>
</dbReference>
<dbReference type="AlphaFoldDB" id="A0A074J1C0"/>
<feature type="transmembrane region" description="Helical" evidence="1">
    <location>
        <begin position="310"/>
        <end position="332"/>
    </location>
</feature>
<dbReference type="Proteomes" id="UP000027855">
    <property type="component" value="Unassembled WGS sequence"/>
</dbReference>
<feature type="transmembrane region" description="Helical" evidence="1">
    <location>
        <begin position="193"/>
        <end position="216"/>
    </location>
</feature>
<organism evidence="2 3">
    <name type="scientific">Streptococcus salivarius</name>
    <dbReference type="NCBI Taxonomy" id="1304"/>
    <lineage>
        <taxon>Bacteria</taxon>
        <taxon>Bacillati</taxon>
        <taxon>Bacillota</taxon>
        <taxon>Bacilli</taxon>
        <taxon>Lactobacillales</taxon>
        <taxon>Streptococcaceae</taxon>
        <taxon>Streptococcus</taxon>
    </lineage>
</organism>
<keyword evidence="1" id="KW-0472">Membrane</keyword>
<evidence type="ECO:0000256" key="1">
    <source>
        <dbReference type="SAM" id="Phobius"/>
    </source>
</evidence>